<dbReference type="PANTHER" id="PTHR33099:SF13">
    <property type="entry name" value="F-BOX DOMAIN-CONTAINING PROTEIN-RELATED"/>
    <property type="match status" value="1"/>
</dbReference>
<organism evidence="2 3">
    <name type="scientific">Arthrobotrys conoides</name>
    <dbReference type="NCBI Taxonomy" id="74498"/>
    <lineage>
        <taxon>Eukaryota</taxon>
        <taxon>Fungi</taxon>
        <taxon>Dikarya</taxon>
        <taxon>Ascomycota</taxon>
        <taxon>Pezizomycotina</taxon>
        <taxon>Orbiliomycetes</taxon>
        <taxon>Orbiliales</taxon>
        <taxon>Orbiliaceae</taxon>
        <taxon>Arthrobotrys</taxon>
    </lineage>
</organism>
<evidence type="ECO:0000256" key="1">
    <source>
        <dbReference type="SAM" id="MobiDB-lite"/>
    </source>
</evidence>
<accession>A0AAN8NVL0</accession>
<keyword evidence="3" id="KW-1185">Reference proteome</keyword>
<feature type="compositionally biased region" description="Acidic residues" evidence="1">
    <location>
        <begin position="73"/>
        <end position="88"/>
    </location>
</feature>
<reference evidence="2 3" key="1">
    <citation type="submission" date="2019-10" db="EMBL/GenBank/DDBJ databases">
        <authorList>
            <person name="Palmer J.M."/>
        </authorList>
    </citation>
    <scope>NUCLEOTIDE SEQUENCE [LARGE SCALE GENOMIC DNA]</scope>
    <source>
        <strain evidence="2 3">TWF506</strain>
    </source>
</reference>
<proteinExistence type="predicted"/>
<dbReference type="AlphaFoldDB" id="A0AAN8NVL0"/>
<feature type="compositionally biased region" description="Acidic residues" evidence="1">
    <location>
        <begin position="16"/>
        <end position="51"/>
    </location>
</feature>
<dbReference type="Proteomes" id="UP001307849">
    <property type="component" value="Unassembled WGS sequence"/>
</dbReference>
<comment type="caution">
    <text evidence="2">The sequence shown here is derived from an EMBL/GenBank/DDBJ whole genome shotgun (WGS) entry which is preliminary data.</text>
</comment>
<dbReference type="PANTHER" id="PTHR33099">
    <property type="entry name" value="FE2OG DIOXYGENASE DOMAIN-CONTAINING PROTEIN"/>
    <property type="match status" value="1"/>
</dbReference>
<feature type="region of interest" description="Disordered" evidence="1">
    <location>
        <begin position="1"/>
        <end position="94"/>
    </location>
</feature>
<evidence type="ECO:0000313" key="2">
    <source>
        <dbReference type="EMBL" id="KAK6513834.1"/>
    </source>
</evidence>
<dbReference type="EMBL" id="JAVHJM010000005">
    <property type="protein sequence ID" value="KAK6513834.1"/>
    <property type="molecule type" value="Genomic_DNA"/>
</dbReference>
<name>A0AAN8NVL0_9PEZI</name>
<gene>
    <name evidence="2" type="ORF">TWF506_008267</name>
</gene>
<protein>
    <submittedName>
        <fullName evidence="2">Uncharacterized protein</fullName>
    </submittedName>
</protein>
<evidence type="ECO:0000313" key="3">
    <source>
        <dbReference type="Proteomes" id="UP001307849"/>
    </source>
</evidence>
<sequence length="405" mass="44668">MSDPKRLKLYYSDPIGSEDEEEASEDENDHDNSDSEPDDSEEDSSSDDEDINDKIPKFVNNNPIRQPSRPAEDTVDNDDDDDDDDDDSGKEFDSEFANYGVARRLCKIMLRGVEDGEYLGGNIAYSNCYTTAPNPGLTIKPYGILRLPLSKNDIETALQTAKLSLPTDGTLEVPSDLIEIKNPNWKKWVEQELLLEVVKSLGLTEKSDATPVLQGMRVYSGTSAGGVWSSMVWKGNEGFGMLEVVLPGEFCGGEVVMSWNNGAEKVETGGRSEFDTVAAAWYSDVTYSSAPVTEGYKVTLVYQLFTCLSPKPLASRLFASGGIISAVEAIKTADEPVTYALKHQTYSTVDLKMKDFLGSDKAILRHLTQAVKKVGGLSLYWGYIETSYTSCGRDFPDQHRDLDLD</sequence>